<name>G7IEP8_MEDTR</name>
<dbReference type="AlphaFoldDB" id="G7IEP8"/>
<accession>G7IEP8</accession>
<dbReference type="Proteomes" id="UP000002051">
    <property type="component" value="Chromosome 3"/>
</dbReference>
<sequence length="64" mass="7762">MRDDRLNDCLVVYIEKDTSPCIENKKIIESFHNMKNHKIFIMQFFFIYDTSTIQKSWIPSLYIV</sequence>
<evidence type="ECO:0000313" key="2">
    <source>
        <dbReference type="EnsemblPlants" id="AES71578"/>
    </source>
</evidence>
<dbReference type="PaxDb" id="3880-AES62481"/>
<organism evidence="1 3">
    <name type="scientific">Medicago truncatula</name>
    <name type="common">Barrel medic</name>
    <name type="synonym">Medicago tribuloides</name>
    <dbReference type="NCBI Taxonomy" id="3880"/>
    <lineage>
        <taxon>Eukaryota</taxon>
        <taxon>Viridiplantae</taxon>
        <taxon>Streptophyta</taxon>
        <taxon>Embryophyta</taxon>
        <taxon>Tracheophyta</taxon>
        <taxon>Spermatophyta</taxon>
        <taxon>Magnoliopsida</taxon>
        <taxon>eudicotyledons</taxon>
        <taxon>Gunneridae</taxon>
        <taxon>Pentapetalae</taxon>
        <taxon>rosids</taxon>
        <taxon>fabids</taxon>
        <taxon>Fabales</taxon>
        <taxon>Fabaceae</taxon>
        <taxon>Papilionoideae</taxon>
        <taxon>50 kb inversion clade</taxon>
        <taxon>NPAAA clade</taxon>
        <taxon>Hologalegina</taxon>
        <taxon>IRL clade</taxon>
        <taxon>Trifolieae</taxon>
        <taxon>Medicago</taxon>
    </lineage>
</organism>
<reference evidence="1 3" key="2">
    <citation type="journal article" date="2014" name="BMC Genomics">
        <title>An improved genome release (version Mt4.0) for the model legume Medicago truncatula.</title>
        <authorList>
            <person name="Tang H."/>
            <person name="Krishnakumar V."/>
            <person name="Bidwell S."/>
            <person name="Rosen B."/>
            <person name="Chan A."/>
            <person name="Zhou S."/>
            <person name="Gentzbittel L."/>
            <person name="Childs K.L."/>
            <person name="Yandell M."/>
            <person name="Gundlach H."/>
            <person name="Mayer K.F."/>
            <person name="Schwartz D.C."/>
            <person name="Town C.D."/>
        </authorList>
    </citation>
    <scope>GENOME REANNOTATION</scope>
    <source>
        <strain evidence="2 3">cv. Jemalong A17</strain>
    </source>
</reference>
<protein>
    <submittedName>
        <fullName evidence="1 2">Uncharacterized protein</fullName>
    </submittedName>
</protein>
<evidence type="ECO:0000313" key="1">
    <source>
        <dbReference type="EMBL" id="AES71578.1"/>
    </source>
</evidence>
<gene>
    <name evidence="1" type="ordered locus">MTR_3g079470</name>
</gene>
<keyword evidence="3" id="KW-1185">Reference proteome</keyword>
<dbReference type="HOGENOM" id="CLU_2870994_0_0_1"/>
<evidence type="ECO:0000313" key="3">
    <source>
        <dbReference type="Proteomes" id="UP000002051"/>
    </source>
</evidence>
<dbReference type="EMBL" id="CM001219">
    <property type="protein sequence ID" value="AES71578.1"/>
    <property type="molecule type" value="Genomic_DNA"/>
</dbReference>
<dbReference type="EnsemblPlants" id="AES71578">
    <property type="protein sequence ID" value="AES71578"/>
    <property type="gene ID" value="MTR_3g079470"/>
</dbReference>
<reference evidence="1 3" key="1">
    <citation type="journal article" date="2011" name="Nature">
        <title>The Medicago genome provides insight into the evolution of rhizobial symbioses.</title>
        <authorList>
            <person name="Young N.D."/>
            <person name="Debelle F."/>
            <person name="Oldroyd G.E."/>
            <person name="Geurts R."/>
            <person name="Cannon S.B."/>
            <person name="Udvardi M.K."/>
            <person name="Benedito V.A."/>
            <person name="Mayer K.F."/>
            <person name="Gouzy J."/>
            <person name="Schoof H."/>
            <person name="Van de Peer Y."/>
            <person name="Proost S."/>
            <person name="Cook D.R."/>
            <person name="Meyers B.C."/>
            <person name="Spannagl M."/>
            <person name="Cheung F."/>
            <person name="De Mita S."/>
            <person name="Krishnakumar V."/>
            <person name="Gundlach H."/>
            <person name="Zhou S."/>
            <person name="Mudge J."/>
            <person name="Bharti A.K."/>
            <person name="Murray J.D."/>
            <person name="Naoumkina M.A."/>
            <person name="Rosen B."/>
            <person name="Silverstein K.A."/>
            <person name="Tang H."/>
            <person name="Rombauts S."/>
            <person name="Zhao P.X."/>
            <person name="Zhou P."/>
            <person name="Barbe V."/>
            <person name="Bardou P."/>
            <person name="Bechner M."/>
            <person name="Bellec A."/>
            <person name="Berger A."/>
            <person name="Berges H."/>
            <person name="Bidwell S."/>
            <person name="Bisseling T."/>
            <person name="Choisne N."/>
            <person name="Couloux A."/>
            <person name="Denny R."/>
            <person name="Deshpande S."/>
            <person name="Dai X."/>
            <person name="Doyle J.J."/>
            <person name="Dudez A.M."/>
            <person name="Farmer A.D."/>
            <person name="Fouteau S."/>
            <person name="Franken C."/>
            <person name="Gibelin C."/>
            <person name="Gish J."/>
            <person name="Goldstein S."/>
            <person name="Gonzalez A.J."/>
            <person name="Green P.J."/>
            <person name="Hallab A."/>
            <person name="Hartog M."/>
            <person name="Hua A."/>
            <person name="Humphray S.J."/>
            <person name="Jeong D.H."/>
            <person name="Jing Y."/>
            <person name="Jocker A."/>
            <person name="Kenton S.M."/>
            <person name="Kim D.J."/>
            <person name="Klee K."/>
            <person name="Lai H."/>
            <person name="Lang C."/>
            <person name="Lin S."/>
            <person name="Macmil S.L."/>
            <person name="Magdelenat G."/>
            <person name="Matthews L."/>
            <person name="McCorrison J."/>
            <person name="Monaghan E.L."/>
            <person name="Mun J.H."/>
            <person name="Najar F.Z."/>
            <person name="Nicholson C."/>
            <person name="Noirot C."/>
            <person name="O'Bleness M."/>
            <person name="Paule C.R."/>
            <person name="Poulain J."/>
            <person name="Prion F."/>
            <person name="Qin B."/>
            <person name="Qu C."/>
            <person name="Retzel E.F."/>
            <person name="Riddle C."/>
            <person name="Sallet E."/>
            <person name="Samain S."/>
            <person name="Samson N."/>
            <person name="Sanders I."/>
            <person name="Saurat O."/>
            <person name="Scarpelli C."/>
            <person name="Schiex T."/>
            <person name="Segurens B."/>
            <person name="Severin A.J."/>
            <person name="Sherrier D.J."/>
            <person name="Shi R."/>
            <person name="Sims S."/>
            <person name="Singer S.R."/>
            <person name="Sinharoy S."/>
            <person name="Sterck L."/>
            <person name="Viollet A."/>
            <person name="Wang B.B."/>
            <person name="Wang K."/>
            <person name="Wang M."/>
            <person name="Wang X."/>
            <person name="Warfsmann J."/>
            <person name="Weissenbach J."/>
            <person name="White D.D."/>
            <person name="White J.D."/>
            <person name="Wiley G.B."/>
            <person name="Wincker P."/>
            <person name="Xing Y."/>
            <person name="Yang L."/>
            <person name="Yao Z."/>
            <person name="Ying F."/>
            <person name="Zhai J."/>
            <person name="Zhou L."/>
            <person name="Zuber A."/>
            <person name="Denarie J."/>
            <person name="Dixon R.A."/>
            <person name="May G.D."/>
            <person name="Schwartz D.C."/>
            <person name="Rogers J."/>
            <person name="Quetier F."/>
            <person name="Town C.D."/>
            <person name="Roe B.A."/>
        </authorList>
    </citation>
    <scope>NUCLEOTIDE SEQUENCE [LARGE SCALE GENOMIC DNA]</scope>
    <source>
        <strain evidence="1">A17</strain>
        <strain evidence="2 3">cv. Jemalong A17</strain>
    </source>
</reference>
<proteinExistence type="predicted"/>
<reference evidence="2" key="3">
    <citation type="submission" date="2015-04" db="UniProtKB">
        <authorList>
            <consortium name="EnsemblPlants"/>
        </authorList>
    </citation>
    <scope>IDENTIFICATION</scope>
    <source>
        <strain evidence="2">cv. Jemalong A17</strain>
    </source>
</reference>